<proteinExistence type="predicted"/>
<feature type="compositionally biased region" description="Low complexity" evidence="1">
    <location>
        <begin position="238"/>
        <end position="247"/>
    </location>
</feature>
<evidence type="ECO:0000313" key="4">
    <source>
        <dbReference type="Proteomes" id="UP000465785"/>
    </source>
</evidence>
<reference evidence="3 4" key="1">
    <citation type="journal article" date="2019" name="Emerg. Microbes Infect.">
        <title>Comprehensive subspecies identification of 175 nontuberculous mycobacteria species based on 7547 genomic profiles.</title>
        <authorList>
            <person name="Matsumoto Y."/>
            <person name="Kinjo T."/>
            <person name="Motooka D."/>
            <person name="Nabeya D."/>
            <person name="Jung N."/>
            <person name="Uechi K."/>
            <person name="Horii T."/>
            <person name="Iida T."/>
            <person name="Fujita J."/>
            <person name="Nakamura S."/>
        </authorList>
    </citation>
    <scope>NUCLEOTIDE SEQUENCE [LARGE SCALE GENOMIC DNA]</scope>
    <source>
        <strain evidence="3 4">JCM 6399</strain>
        <plasmid evidence="3">pJCM6399</plasmid>
    </source>
</reference>
<organism evidence="3 4">
    <name type="scientific">Mycobacterium gallinarum</name>
    <dbReference type="NCBI Taxonomy" id="39689"/>
    <lineage>
        <taxon>Bacteria</taxon>
        <taxon>Bacillati</taxon>
        <taxon>Actinomycetota</taxon>
        <taxon>Actinomycetes</taxon>
        <taxon>Mycobacteriales</taxon>
        <taxon>Mycobacteriaceae</taxon>
        <taxon>Mycobacterium</taxon>
    </lineage>
</organism>
<feature type="transmembrane region" description="Helical" evidence="2">
    <location>
        <begin position="156"/>
        <end position="181"/>
    </location>
</feature>
<feature type="compositionally biased region" description="Basic and acidic residues" evidence="1">
    <location>
        <begin position="186"/>
        <end position="210"/>
    </location>
</feature>
<keyword evidence="2" id="KW-0812">Transmembrane</keyword>
<protein>
    <submittedName>
        <fullName evidence="3">Uncharacterized protein</fullName>
    </submittedName>
</protein>
<evidence type="ECO:0000256" key="1">
    <source>
        <dbReference type="SAM" id="MobiDB-lite"/>
    </source>
</evidence>
<dbReference type="RefSeq" id="WP_163738993.1">
    <property type="nucleotide sequence ID" value="NZ_AP022602.1"/>
</dbReference>
<feature type="transmembrane region" description="Helical" evidence="2">
    <location>
        <begin position="60"/>
        <end position="80"/>
    </location>
</feature>
<evidence type="ECO:0000256" key="2">
    <source>
        <dbReference type="SAM" id="Phobius"/>
    </source>
</evidence>
<gene>
    <name evidence="3" type="ORF">MGALJ_61540</name>
</gene>
<feature type="transmembrane region" description="Helical" evidence="2">
    <location>
        <begin position="123"/>
        <end position="144"/>
    </location>
</feature>
<dbReference type="AlphaFoldDB" id="A0A9W4BEM5"/>
<feature type="region of interest" description="Disordered" evidence="1">
    <location>
        <begin position="186"/>
        <end position="247"/>
    </location>
</feature>
<dbReference type="EMBL" id="AP022602">
    <property type="protein sequence ID" value="BBY96485.1"/>
    <property type="molecule type" value="Genomic_DNA"/>
</dbReference>
<sequence>MWCRLLNIWAGDAIIRRVTRKIATKTDGRLAARLATVSSLGAAVIHFAVLPAHWQEWTPAGLFFASIALFQLAWALLVLVRPTRVVLAAGIVANGGAAALWALSRTAGAPFGPNAGEPEVIEAAGLCVLLLECYVVMGAGWVWYRGPRAEPISVFGNAIVLGGGSAVITAAATLGVASGFLNDHHASAGAEHDSRPSMSSHEDGHHDNQPKKNAPLNAEVTPPHIAPALVDPPPPTDPSHSTAGGHH</sequence>
<accession>A0A9W4BEM5</accession>
<keyword evidence="2" id="KW-1133">Transmembrane helix</keyword>
<keyword evidence="4" id="KW-1185">Reference proteome</keyword>
<dbReference type="KEGG" id="mgau:MGALJ_61540"/>
<dbReference type="Proteomes" id="UP000465785">
    <property type="component" value="Plasmid pJCM6399"/>
</dbReference>
<geneLocation type="plasmid" evidence="3 4">
    <name>pJCM6399</name>
</geneLocation>
<feature type="transmembrane region" description="Helical" evidence="2">
    <location>
        <begin position="30"/>
        <end position="54"/>
    </location>
</feature>
<keyword evidence="2" id="KW-0472">Membrane</keyword>
<name>A0A9W4BEM5_9MYCO</name>
<evidence type="ECO:0000313" key="3">
    <source>
        <dbReference type="EMBL" id="BBY96485.1"/>
    </source>
</evidence>
<keyword evidence="3" id="KW-0614">Plasmid</keyword>
<feature type="transmembrane region" description="Helical" evidence="2">
    <location>
        <begin position="85"/>
        <end position="103"/>
    </location>
</feature>